<evidence type="ECO:0000256" key="1">
    <source>
        <dbReference type="SAM" id="MobiDB-lite"/>
    </source>
</evidence>
<feature type="region of interest" description="Disordered" evidence="1">
    <location>
        <begin position="121"/>
        <end position="219"/>
    </location>
</feature>
<evidence type="ECO:0000313" key="2">
    <source>
        <dbReference type="EMBL" id="KAJ7604007.1"/>
    </source>
</evidence>
<feature type="region of interest" description="Disordered" evidence="1">
    <location>
        <begin position="73"/>
        <end position="107"/>
    </location>
</feature>
<name>A0AAD7AY33_MYCRO</name>
<sequence length="219" mass="22466">MAALSVPGAFSREAPAVPKDVAEIPPATSGDSLLASAKSYLPGQDGIQRPMTNTGQAAKAYLPQGLAAYLPASSADSQPDLMPPRPLFAAPTSGSASTNLSTEAQGARSASWLHELFMPPGSAFDATTAPSHSQYAGPDIVPLPAPHGGLEPADPAAPHSSVPAASTAPCNTPDAHSVLEPAGSDVPPPPADDEDASPQRKPKLLQRLKEKMHIRHTRA</sequence>
<feature type="compositionally biased region" description="Low complexity" evidence="1">
    <location>
        <begin position="152"/>
        <end position="169"/>
    </location>
</feature>
<feature type="compositionally biased region" description="Polar residues" evidence="1">
    <location>
        <begin position="92"/>
        <end position="104"/>
    </location>
</feature>
<reference evidence="2" key="1">
    <citation type="submission" date="2023-03" db="EMBL/GenBank/DDBJ databases">
        <title>Massive genome expansion in bonnet fungi (Mycena s.s.) driven by repeated elements and novel gene families across ecological guilds.</title>
        <authorList>
            <consortium name="Lawrence Berkeley National Laboratory"/>
            <person name="Harder C.B."/>
            <person name="Miyauchi S."/>
            <person name="Viragh M."/>
            <person name="Kuo A."/>
            <person name="Thoen E."/>
            <person name="Andreopoulos B."/>
            <person name="Lu D."/>
            <person name="Skrede I."/>
            <person name="Drula E."/>
            <person name="Henrissat B."/>
            <person name="Morin E."/>
            <person name="Kohler A."/>
            <person name="Barry K."/>
            <person name="LaButti K."/>
            <person name="Morin E."/>
            <person name="Salamov A."/>
            <person name="Lipzen A."/>
            <person name="Mereny Z."/>
            <person name="Hegedus B."/>
            <person name="Baldrian P."/>
            <person name="Stursova M."/>
            <person name="Weitz H."/>
            <person name="Taylor A."/>
            <person name="Grigoriev I.V."/>
            <person name="Nagy L.G."/>
            <person name="Martin F."/>
            <person name="Kauserud H."/>
        </authorList>
    </citation>
    <scope>NUCLEOTIDE SEQUENCE</scope>
    <source>
        <strain evidence="2">CBHHK067</strain>
    </source>
</reference>
<gene>
    <name evidence="2" type="ORF">B0H17DRAFT_1222315</name>
</gene>
<feature type="compositionally biased region" description="Basic residues" evidence="1">
    <location>
        <begin position="200"/>
        <end position="219"/>
    </location>
</feature>
<comment type="caution">
    <text evidence="2">The sequence shown here is derived from an EMBL/GenBank/DDBJ whole genome shotgun (WGS) entry which is preliminary data.</text>
</comment>
<organism evidence="2 3">
    <name type="scientific">Mycena rosella</name>
    <name type="common">Pink bonnet</name>
    <name type="synonym">Agaricus rosellus</name>
    <dbReference type="NCBI Taxonomy" id="1033263"/>
    <lineage>
        <taxon>Eukaryota</taxon>
        <taxon>Fungi</taxon>
        <taxon>Dikarya</taxon>
        <taxon>Basidiomycota</taxon>
        <taxon>Agaricomycotina</taxon>
        <taxon>Agaricomycetes</taxon>
        <taxon>Agaricomycetidae</taxon>
        <taxon>Agaricales</taxon>
        <taxon>Marasmiineae</taxon>
        <taxon>Mycenaceae</taxon>
        <taxon>Mycena</taxon>
    </lineage>
</organism>
<dbReference type="Proteomes" id="UP001221757">
    <property type="component" value="Unassembled WGS sequence"/>
</dbReference>
<proteinExistence type="predicted"/>
<accession>A0AAD7AY33</accession>
<dbReference type="AlphaFoldDB" id="A0AAD7AY33"/>
<evidence type="ECO:0000313" key="3">
    <source>
        <dbReference type="Proteomes" id="UP001221757"/>
    </source>
</evidence>
<keyword evidence="3" id="KW-1185">Reference proteome</keyword>
<dbReference type="EMBL" id="JARKIE010001245">
    <property type="protein sequence ID" value="KAJ7604007.1"/>
    <property type="molecule type" value="Genomic_DNA"/>
</dbReference>
<protein>
    <submittedName>
        <fullName evidence="2">Uncharacterized protein</fullName>
    </submittedName>
</protein>
<feature type="region of interest" description="Disordered" evidence="1">
    <location>
        <begin position="1"/>
        <end position="54"/>
    </location>
</feature>